<sequence>MEYPYYPLPVQLQYYTPTYHPQRPQNVYAYSLPPTPLSPYIPPSEPRRLRKRAQRWSFAGDSNADYFHPQYQGGPIPKSAPQPARRVLWMADFMRAPKSTRNPTLHAVLASDTTLVNFDVRVPPKSMIDPKAYTRFSGEWATIRPTKHMRLISHDFPWIFELDFRDIPSTKYITCGDVWTALQTGLSEALTDAEWSLLATNKSTEESERKRVIERITSMRRSYARRVDWLGRNVVFRGLAKDDKYAQKMLLPGREPTTFINGQWKGHTQCISEAEKYQKGLYKGKKTNGSSGSQGEKPAKSQTAFEKVPESEQGKARPISENKVESRADKMAIDESGIAEEKQTELSVKDRKTDAKNKKRKRKTEALDKASESIAPLASETDAEESTEKKRQKKRDVDEGGAKIGKAISERAATLDKTLKASPNVLVSQVVDEKSERKERKEKKRRGKSAERVAVDESAVVGVTEGSPLPIEQDGSLPSDKKKRREGKDRDSKGAAGTEAKAGELVDTIIVGESAESKKKRKDGSKKKIKRKGEVLIEDDADESRKTSATADEENKALMKKPGMEKLSFHEVSVKEGKTEKRKKREKRTAETLDRPSVFSRHVSYAEPVLAPTYDADSWPPATLPGLPLEKMRRAQWFGRQLKSHHPWSSIPEPGSLSPRSTTATASDSQDMSTVTDEFSSGSSSHYSGFNSAVYSRHSYDSLPSQVHALLDASTASLIWDVRHEPKTLNTSPSTSRFFGPNALSFPLTSTGAGHIRIYSPDFPWTIEIGPKPRAITASDALHALHELLNRNFDDTVWALADENMKASIERTRKKRTDSKDRLKNVDWLGNRYMFKGFYRDDAFVQHRLQPSTKPVSETWLVTFSKP</sequence>
<feature type="region of interest" description="Disordered" evidence="1">
    <location>
        <begin position="644"/>
        <end position="685"/>
    </location>
</feature>
<organism evidence="4 5">
    <name type="scientific">Phellinidium pouzarii</name>
    <dbReference type="NCBI Taxonomy" id="167371"/>
    <lineage>
        <taxon>Eukaryota</taxon>
        <taxon>Fungi</taxon>
        <taxon>Dikarya</taxon>
        <taxon>Basidiomycota</taxon>
        <taxon>Agaricomycotina</taxon>
        <taxon>Agaricomycetes</taxon>
        <taxon>Hymenochaetales</taxon>
        <taxon>Hymenochaetaceae</taxon>
        <taxon>Phellinidium</taxon>
    </lineage>
</organism>
<comment type="caution">
    <text evidence="4">The sequence shown here is derived from an EMBL/GenBank/DDBJ whole genome shotgun (WGS) entry which is preliminary data.</text>
</comment>
<evidence type="ECO:0000259" key="3">
    <source>
        <dbReference type="Pfam" id="PF20415"/>
    </source>
</evidence>
<evidence type="ECO:0000256" key="1">
    <source>
        <dbReference type="SAM" id="MobiDB-lite"/>
    </source>
</evidence>
<feature type="compositionally biased region" description="Basic residues" evidence="1">
    <location>
        <begin position="518"/>
        <end position="531"/>
    </location>
</feature>
<feature type="compositionally biased region" description="Polar residues" evidence="1">
    <location>
        <begin position="658"/>
        <end position="678"/>
    </location>
</feature>
<dbReference type="InterPro" id="IPR046522">
    <property type="entry name" value="DUF6699"/>
</dbReference>
<evidence type="ECO:0000259" key="2">
    <source>
        <dbReference type="Pfam" id="PF08790"/>
    </source>
</evidence>
<keyword evidence="5" id="KW-1185">Reference proteome</keyword>
<dbReference type="InterPro" id="IPR014898">
    <property type="entry name" value="Znf_C2H2_LYAR"/>
</dbReference>
<feature type="domain" description="DUF6699" evidence="3">
    <location>
        <begin position="117"/>
        <end position="242"/>
    </location>
</feature>
<reference evidence="4 5" key="1">
    <citation type="submission" date="2019-02" db="EMBL/GenBank/DDBJ databases">
        <title>Genome sequencing of the rare red list fungi Phellinidium pouzarii.</title>
        <authorList>
            <person name="Buettner E."/>
            <person name="Kellner H."/>
        </authorList>
    </citation>
    <scope>NUCLEOTIDE SEQUENCE [LARGE SCALE GENOMIC DNA]</scope>
    <source>
        <strain evidence="4 5">DSM 108285</strain>
    </source>
</reference>
<name>A0A4S4L2R7_9AGAM</name>
<feature type="region of interest" description="Disordered" evidence="1">
    <location>
        <begin position="283"/>
        <end position="592"/>
    </location>
</feature>
<dbReference type="Pfam" id="PF08790">
    <property type="entry name" value="zf-LYAR"/>
    <property type="match status" value="1"/>
</dbReference>
<feature type="compositionally biased region" description="Polar residues" evidence="1">
    <location>
        <begin position="287"/>
        <end position="304"/>
    </location>
</feature>
<evidence type="ECO:0000313" key="4">
    <source>
        <dbReference type="EMBL" id="THH05632.1"/>
    </source>
</evidence>
<accession>A0A4S4L2R7</accession>
<proteinExistence type="predicted"/>
<dbReference type="Proteomes" id="UP000308199">
    <property type="component" value="Unassembled WGS sequence"/>
</dbReference>
<protein>
    <submittedName>
        <fullName evidence="4">Uncharacterized protein</fullName>
    </submittedName>
</protein>
<feature type="domain" description="Zinc finger C2H2 LYAR-type" evidence="2">
    <location>
        <begin position="257"/>
        <end position="277"/>
    </location>
</feature>
<feature type="compositionally biased region" description="Basic and acidic residues" evidence="1">
    <location>
        <begin position="307"/>
        <end position="356"/>
    </location>
</feature>
<dbReference type="EMBL" id="SGPK01000247">
    <property type="protein sequence ID" value="THH05632.1"/>
    <property type="molecule type" value="Genomic_DNA"/>
</dbReference>
<gene>
    <name evidence="4" type="ORF">EW145_g4646</name>
</gene>
<dbReference type="AlphaFoldDB" id="A0A4S4L2R7"/>
<dbReference type="Pfam" id="PF20415">
    <property type="entry name" value="DUF6699"/>
    <property type="match status" value="2"/>
</dbReference>
<feature type="domain" description="DUF6699" evidence="3">
    <location>
        <begin position="718"/>
        <end position="841"/>
    </location>
</feature>
<dbReference type="OrthoDB" id="21474at2759"/>
<evidence type="ECO:0000313" key="5">
    <source>
        <dbReference type="Proteomes" id="UP000308199"/>
    </source>
</evidence>
<feature type="compositionally biased region" description="Basic and acidic residues" evidence="1">
    <location>
        <begin position="553"/>
        <end position="579"/>
    </location>
</feature>